<comment type="caution">
    <text evidence="2">The sequence shown here is derived from an EMBL/GenBank/DDBJ whole genome shotgun (WGS) entry which is preliminary data.</text>
</comment>
<accession>Q1K2B5</accession>
<dbReference type="EMBL" id="AAEW02000004">
    <property type="protein sequence ID" value="EAT16524.1"/>
    <property type="molecule type" value="Genomic_DNA"/>
</dbReference>
<protein>
    <recommendedName>
        <fullName evidence="1">Novel STAND NTPase 1 domain-containing protein</fullName>
    </recommendedName>
</protein>
<dbReference type="PANTHER" id="PTHR34301:SF8">
    <property type="entry name" value="ATPASE DOMAIN-CONTAINING PROTEIN"/>
    <property type="match status" value="1"/>
</dbReference>
<dbReference type="InterPro" id="IPR027417">
    <property type="entry name" value="P-loop_NTPase"/>
</dbReference>
<dbReference type="SUPFAM" id="SSF52540">
    <property type="entry name" value="P-loop containing nucleoside triphosphate hydrolases"/>
    <property type="match status" value="1"/>
</dbReference>
<gene>
    <name evidence="2" type="ORF">Dace_2619</name>
</gene>
<evidence type="ECO:0000313" key="2">
    <source>
        <dbReference type="EMBL" id="EAT16524.1"/>
    </source>
</evidence>
<dbReference type="RefSeq" id="WP_005998509.1">
    <property type="nucleotide sequence ID" value="NZ_AAEW02000004.1"/>
</dbReference>
<dbReference type="Gene3D" id="3.40.50.300">
    <property type="entry name" value="P-loop containing nucleotide triphosphate hydrolases"/>
    <property type="match status" value="1"/>
</dbReference>
<dbReference type="OrthoDB" id="1489171at2"/>
<proteinExistence type="predicted"/>
<dbReference type="InterPro" id="IPR049052">
    <property type="entry name" value="nSTAND1"/>
</dbReference>
<dbReference type="PANTHER" id="PTHR34301">
    <property type="entry name" value="DNA-BINDING PROTEIN-RELATED"/>
    <property type="match status" value="1"/>
</dbReference>
<reference evidence="2" key="1">
    <citation type="submission" date="2006-05" db="EMBL/GenBank/DDBJ databases">
        <title>Annotation of the draft genome assembly of Desulfuromonas acetoxidans DSM 684.</title>
        <authorList>
            <consortium name="US DOE Joint Genome Institute (JGI-ORNL)"/>
            <person name="Larimer F."/>
            <person name="Land M."/>
            <person name="Hauser L."/>
        </authorList>
    </citation>
    <scope>NUCLEOTIDE SEQUENCE [LARGE SCALE GENOMIC DNA]</scope>
    <source>
        <strain evidence="2">DSM 684</strain>
    </source>
</reference>
<reference evidence="2" key="2">
    <citation type="submission" date="2006-05" db="EMBL/GenBank/DDBJ databases">
        <title>Sequencing of the draft genome and assembly of Desulfuromonas acetoxidans DSM 684.</title>
        <authorList>
            <consortium name="US DOE Joint Genome Institute (JGI-PGF)"/>
            <person name="Copeland A."/>
            <person name="Lucas S."/>
            <person name="Lapidus A."/>
            <person name="Barry K."/>
            <person name="Detter J.C."/>
            <person name="Glavina del Rio T."/>
            <person name="Hammon N."/>
            <person name="Israni S."/>
            <person name="Dalin E."/>
            <person name="Tice H."/>
            <person name="Bruce D."/>
            <person name="Pitluck S."/>
            <person name="Richardson P."/>
        </authorList>
    </citation>
    <scope>NUCLEOTIDE SEQUENCE [LARGE SCALE GENOMIC DNA]</scope>
    <source>
        <strain evidence="2">DSM 684</strain>
    </source>
</reference>
<name>Q1K2B5_DESA6</name>
<keyword evidence="3" id="KW-1185">Reference proteome</keyword>
<evidence type="ECO:0000313" key="3">
    <source>
        <dbReference type="Proteomes" id="UP000005695"/>
    </source>
</evidence>
<dbReference type="AlphaFoldDB" id="Q1K2B5"/>
<dbReference type="Pfam" id="PF20703">
    <property type="entry name" value="nSTAND1"/>
    <property type="match status" value="1"/>
</dbReference>
<evidence type="ECO:0000259" key="1">
    <source>
        <dbReference type="Pfam" id="PF20703"/>
    </source>
</evidence>
<dbReference type="Proteomes" id="UP000005695">
    <property type="component" value="Unassembled WGS sequence"/>
</dbReference>
<organism evidence="2 3">
    <name type="scientific">Desulfuromonas acetoxidans (strain DSM 684 / 11070)</name>
    <dbReference type="NCBI Taxonomy" id="281689"/>
    <lineage>
        <taxon>Bacteria</taxon>
        <taxon>Pseudomonadati</taxon>
        <taxon>Thermodesulfobacteriota</taxon>
        <taxon>Desulfuromonadia</taxon>
        <taxon>Desulfuromonadales</taxon>
        <taxon>Desulfuromonadaceae</taxon>
        <taxon>Desulfuromonas</taxon>
    </lineage>
</organism>
<feature type="domain" description="Novel STAND NTPase 1" evidence="1">
    <location>
        <begin position="19"/>
        <end position="309"/>
    </location>
</feature>
<sequence>MSSPTVNQIENAFLPAKEISDAERFAGRESAVKDAYYSLIAEGSNIAIVGNRGIGKTSLSRQVANIGRGDSSLLSKIGLRNDGSLDFLTVYMACGNQVRSTDELLERILTSTSCLAEWIYDIPNAKKVMLNYSPKFGANLFGVSVELGASKETETTAAPAISSHSTDVVFTNVVDAIAKEGIAKDGVLIVIDEFDQIPDPKGFASFLKALATNSPNVKFCIVGVARDIQALMKEHESTDRLFAGSIIHLSPMEPEELTAIISNAETHIGNHITFEQSARDKLVSLAQGHPYMVHLIGKFALRGAFHEGKTTISAEDIESTLADIAQRKADPILEGKYRKAVASSFQREIVLKAMAGAIDEQGEIWTTNAYKAALDKGVDNSSQYVGQLVTEEYGAEVEKLRERYYRFKDSLFQSYVLARPSMYKENG</sequence>